<dbReference type="InterPro" id="IPR002878">
    <property type="entry name" value="ChsH2_C"/>
</dbReference>
<evidence type="ECO:0000313" key="2">
    <source>
        <dbReference type="EMBL" id="SHK73601.1"/>
    </source>
</evidence>
<dbReference type="InterPro" id="IPR052513">
    <property type="entry name" value="Thioester_dehydratase-like"/>
</dbReference>
<dbReference type="Proteomes" id="UP000184363">
    <property type="component" value="Unassembled WGS sequence"/>
</dbReference>
<dbReference type="SUPFAM" id="SSF50249">
    <property type="entry name" value="Nucleic acid-binding proteins"/>
    <property type="match status" value="1"/>
</dbReference>
<name>A0A1M6UWR6_PSETH</name>
<dbReference type="InterPro" id="IPR012340">
    <property type="entry name" value="NA-bd_OB-fold"/>
</dbReference>
<dbReference type="AlphaFoldDB" id="A0A1M6UWR6"/>
<dbReference type="RefSeq" id="WP_084755096.1">
    <property type="nucleotide sequence ID" value="NZ_CALGVN010000022.1"/>
</dbReference>
<accession>A0A1M6UWR6</accession>
<dbReference type="PANTHER" id="PTHR34075:SF5">
    <property type="entry name" value="BLR3430 PROTEIN"/>
    <property type="match status" value="1"/>
</dbReference>
<feature type="domain" description="ChsH2 C-terminal OB-fold" evidence="1">
    <location>
        <begin position="68"/>
        <end position="131"/>
    </location>
</feature>
<dbReference type="PANTHER" id="PTHR34075">
    <property type="entry name" value="BLR3430 PROTEIN"/>
    <property type="match status" value="1"/>
</dbReference>
<evidence type="ECO:0000313" key="3">
    <source>
        <dbReference type="Proteomes" id="UP000184363"/>
    </source>
</evidence>
<organism evidence="2 3">
    <name type="scientific">Pseudonocardia thermophila</name>
    <dbReference type="NCBI Taxonomy" id="1848"/>
    <lineage>
        <taxon>Bacteria</taxon>
        <taxon>Bacillati</taxon>
        <taxon>Actinomycetota</taxon>
        <taxon>Actinomycetes</taxon>
        <taxon>Pseudonocardiales</taxon>
        <taxon>Pseudonocardiaceae</taxon>
        <taxon>Pseudonocardia</taxon>
    </lineage>
</organism>
<evidence type="ECO:0000259" key="1">
    <source>
        <dbReference type="Pfam" id="PF01796"/>
    </source>
</evidence>
<reference evidence="2 3" key="1">
    <citation type="submission" date="2016-11" db="EMBL/GenBank/DDBJ databases">
        <authorList>
            <person name="Jaros S."/>
            <person name="Januszkiewicz K."/>
            <person name="Wedrychowicz H."/>
        </authorList>
    </citation>
    <scope>NUCLEOTIDE SEQUENCE [LARGE SCALE GENOMIC DNA]</scope>
    <source>
        <strain evidence="2 3">DSM 43832</strain>
    </source>
</reference>
<proteinExistence type="predicted"/>
<dbReference type="STRING" id="1848.SAMN05443637_11156"/>
<dbReference type="OrthoDB" id="4275032at2"/>
<protein>
    <recommendedName>
        <fullName evidence="1">ChsH2 C-terminal OB-fold domain-containing protein</fullName>
    </recommendedName>
</protein>
<dbReference type="Pfam" id="PF01796">
    <property type="entry name" value="OB_ChsH2_C"/>
    <property type="match status" value="1"/>
</dbReference>
<gene>
    <name evidence="2" type="ORF">SAMN05443637_11156</name>
</gene>
<dbReference type="EMBL" id="FRAP01000011">
    <property type="protein sequence ID" value="SHK73601.1"/>
    <property type="molecule type" value="Genomic_DNA"/>
</dbReference>
<keyword evidence="3" id="KW-1185">Reference proteome</keyword>
<sequence>MSEQKVSRLGPWVERPFPPLLPEIVPFWEGLRRHEFRLVKCRRCGACYYPYTVCVRHADIPDFDEMEWAPTSGRGTVFAHLTVHKVVDPAFQPDLPYVLALIELDEGPLFATRIVDCDPQDVRIGRRAAVKYHDVPGQDRTLPFFVLQD</sequence>